<evidence type="ECO:0000313" key="3">
    <source>
        <dbReference type="Proteomes" id="UP000765509"/>
    </source>
</evidence>
<organism evidence="2 3">
    <name type="scientific">Austropuccinia psidii MF-1</name>
    <dbReference type="NCBI Taxonomy" id="1389203"/>
    <lineage>
        <taxon>Eukaryota</taxon>
        <taxon>Fungi</taxon>
        <taxon>Dikarya</taxon>
        <taxon>Basidiomycota</taxon>
        <taxon>Pucciniomycotina</taxon>
        <taxon>Pucciniomycetes</taxon>
        <taxon>Pucciniales</taxon>
        <taxon>Sphaerophragmiaceae</taxon>
        <taxon>Austropuccinia</taxon>
    </lineage>
</organism>
<reference evidence="2" key="1">
    <citation type="submission" date="2021-03" db="EMBL/GenBank/DDBJ databases">
        <title>Draft genome sequence of rust myrtle Austropuccinia psidii MF-1, a brazilian biotype.</title>
        <authorList>
            <person name="Quecine M.C."/>
            <person name="Pachon D.M.R."/>
            <person name="Bonatelli M.L."/>
            <person name="Correr F.H."/>
            <person name="Franceschini L.M."/>
            <person name="Leite T.F."/>
            <person name="Margarido G.R.A."/>
            <person name="Almeida C.A."/>
            <person name="Ferrarezi J.A."/>
            <person name="Labate C.A."/>
        </authorList>
    </citation>
    <scope>NUCLEOTIDE SEQUENCE</scope>
    <source>
        <strain evidence="2">MF-1</strain>
    </source>
</reference>
<dbReference type="EMBL" id="AVOT02018715">
    <property type="protein sequence ID" value="MBW0505822.1"/>
    <property type="molecule type" value="Genomic_DNA"/>
</dbReference>
<keyword evidence="3" id="KW-1185">Reference proteome</keyword>
<comment type="caution">
    <text evidence="2">The sequence shown here is derived from an EMBL/GenBank/DDBJ whole genome shotgun (WGS) entry which is preliminary data.</text>
</comment>
<feature type="region of interest" description="Disordered" evidence="1">
    <location>
        <begin position="33"/>
        <end position="56"/>
    </location>
</feature>
<proteinExistence type="predicted"/>
<feature type="compositionally biased region" description="Acidic residues" evidence="1">
    <location>
        <begin position="47"/>
        <end position="56"/>
    </location>
</feature>
<evidence type="ECO:0000256" key="1">
    <source>
        <dbReference type="SAM" id="MobiDB-lite"/>
    </source>
</evidence>
<sequence length="110" mass="12461">MIRIAEPALASKGKFPKEVDNTFVQGTVKGTLESKGTSQRTEMACPEPEDLEEDTVGDGKTIREIIPTLPFIFRFNRNIKPEDWRDMEFFSSTNSSKIFSNGEWIKRGST</sequence>
<name>A0A9Q3DPK4_9BASI</name>
<accession>A0A9Q3DPK4</accession>
<dbReference type="AlphaFoldDB" id="A0A9Q3DPK4"/>
<evidence type="ECO:0000313" key="2">
    <source>
        <dbReference type="EMBL" id="MBW0505822.1"/>
    </source>
</evidence>
<protein>
    <submittedName>
        <fullName evidence="2">Uncharacterized protein</fullName>
    </submittedName>
</protein>
<gene>
    <name evidence="2" type="ORF">O181_045537</name>
</gene>
<dbReference type="Proteomes" id="UP000765509">
    <property type="component" value="Unassembled WGS sequence"/>
</dbReference>